<dbReference type="Proteomes" id="UP000283442">
    <property type="component" value="Unassembled WGS sequence"/>
</dbReference>
<evidence type="ECO:0000313" key="6">
    <source>
        <dbReference type="EMBL" id="RHF52775.1"/>
    </source>
</evidence>
<evidence type="ECO:0000259" key="5">
    <source>
        <dbReference type="Pfam" id="PF13193"/>
    </source>
</evidence>
<feature type="domain" description="AMP-binding enzyme C-terminal" evidence="5">
    <location>
        <begin position="393"/>
        <end position="465"/>
    </location>
</feature>
<dbReference type="OrthoDB" id="9757771at2"/>
<accession>A0A414NYJ0</accession>
<organism evidence="6 7">
    <name type="scientific">Mitsuokella multacida</name>
    <dbReference type="NCBI Taxonomy" id="52226"/>
    <lineage>
        <taxon>Bacteria</taxon>
        <taxon>Bacillati</taxon>
        <taxon>Bacillota</taxon>
        <taxon>Negativicutes</taxon>
        <taxon>Selenomonadales</taxon>
        <taxon>Selenomonadaceae</taxon>
        <taxon>Mitsuokella</taxon>
    </lineage>
</organism>
<sequence length="525" mass="58377">MNRKRQIGGTCMREACREVEDIMEQGADAYEKANLRDYAALLYWQAQRRPQQRALIVDERAFTYAELWRRVAGMAAMAMALGVRGDVLVAADTFVDQLTAFLALQAVRVRPILLHHGLSAEEVQSILKENGLQGIWHCSREGAPFFEPSGLAERVHEEPDVLGVLSSGSTGTPKVLYRTYRSWAGFFPVQDEVFHVRESTVLFLQGSLSFTGNTNSLLSVLYEGGTVVTSALLRCHLWEALLRRHAVDCIYLVPSKLQLLGQALKEPVTGVRTIFTGSQLLTPSMLRRLKTFFPQAEILLYYGASELNYITYAICDDPDRDSRNLGRPFPGIAVEIGADGLIYVTTPYHISGVTMPFSVKDTGTINARGELIFSGRRAAWINKGGFKISTLRLELILKAVPGVEDAAVLPLREERRGDGAAAFLVATREASPAEIRRAVRRSLLPVEVPDAIVFLPELPLNDRGKVDRHQLECALERARGHEKRKMQNGLTRDGEAHIIKPSTQAISDAKDMAAEDTSYREEHDC</sequence>
<proteinExistence type="inferred from homology"/>
<dbReference type="GO" id="GO:0031956">
    <property type="term" value="F:medium-chain fatty acid-CoA ligase activity"/>
    <property type="evidence" value="ECO:0007669"/>
    <property type="project" value="TreeGrafter"/>
</dbReference>
<keyword evidence="2 6" id="KW-0436">Ligase</keyword>
<dbReference type="Gene3D" id="3.40.50.12780">
    <property type="entry name" value="N-terminal domain of ligase-like"/>
    <property type="match status" value="1"/>
</dbReference>
<dbReference type="AlphaFoldDB" id="A0A414NYJ0"/>
<dbReference type="Pfam" id="PF00501">
    <property type="entry name" value="AMP-binding"/>
    <property type="match status" value="2"/>
</dbReference>
<dbReference type="InterPro" id="IPR042099">
    <property type="entry name" value="ANL_N_sf"/>
</dbReference>
<feature type="domain" description="AMP-dependent synthetase/ligase" evidence="4">
    <location>
        <begin position="166"/>
        <end position="337"/>
    </location>
</feature>
<dbReference type="EMBL" id="QRHE01000002">
    <property type="protein sequence ID" value="RHF52775.1"/>
    <property type="molecule type" value="Genomic_DNA"/>
</dbReference>
<gene>
    <name evidence="6" type="ORF">DW674_02350</name>
</gene>
<name>A0A414NYJ0_9FIRM</name>
<evidence type="ECO:0000256" key="3">
    <source>
        <dbReference type="SAM" id="MobiDB-lite"/>
    </source>
</evidence>
<evidence type="ECO:0000313" key="7">
    <source>
        <dbReference type="Proteomes" id="UP000283442"/>
    </source>
</evidence>
<comment type="caution">
    <text evidence="6">The sequence shown here is derived from an EMBL/GenBank/DDBJ whole genome shotgun (WGS) entry which is preliminary data.</text>
</comment>
<feature type="domain" description="AMP-dependent synthetase/ligase" evidence="4">
    <location>
        <begin position="43"/>
        <end position="135"/>
    </location>
</feature>
<evidence type="ECO:0000256" key="2">
    <source>
        <dbReference type="ARBA" id="ARBA00022598"/>
    </source>
</evidence>
<dbReference type="GO" id="GO:0006631">
    <property type="term" value="P:fatty acid metabolic process"/>
    <property type="evidence" value="ECO:0007669"/>
    <property type="project" value="TreeGrafter"/>
</dbReference>
<dbReference type="SUPFAM" id="SSF56801">
    <property type="entry name" value="Acetyl-CoA synthetase-like"/>
    <property type="match status" value="1"/>
</dbReference>
<dbReference type="Pfam" id="PF13193">
    <property type="entry name" value="AMP-binding_C"/>
    <property type="match status" value="1"/>
</dbReference>
<evidence type="ECO:0000259" key="4">
    <source>
        <dbReference type="Pfam" id="PF00501"/>
    </source>
</evidence>
<dbReference type="PANTHER" id="PTHR43201:SF5">
    <property type="entry name" value="MEDIUM-CHAIN ACYL-COA LIGASE ACSF2, MITOCHONDRIAL"/>
    <property type="match status" value="1"/>
</dbReference>
<dbReference type="PANTHER" id="PTHR43201">
    <property type="entry name" value="ACYL-COA SYNTHETASE"/>
    <property type="match status" value="1"/>
</dbReference>
<feature type="compositionally biased region" description="Basic and acidic residues" evidence="3">
    <location>
        <begin position="508"/>
        <end position="525"/>
    </location>
</feature>
<comment type="similarity">
    <text evidence="1">Belongs to the ATP-dependent AMP-binding enzyme family.</text>
</comment>
<dbReference type="InterPro" id="IPR000873">
    <property type="entry name" value="AMP-dep_synth/lig_dom"/>
</dbReference>
<reference evidence="6 7" key="1">
    <citation type="submission" date="2018-08" db="EMBL/GenBank/DDBJ databases">
        <title>A genome reference for cultivated species of the human gut microbiota.</title>
        <authorList>
            <person name="Zou Y."/>
            <person name="Xue W."/>
            <person name="Luo G."/>
        </authorList>
    </citation>
    <scope>NUCLEOTIDE SEQUENCE [LARGE SCALE GENOMIC DNA]</scope>
    <source>
        <strain evidence="6 7">AM25-21AC</strain>
    </source>
</reference>
<feature type="region of interest" description="Disordered" evidence="3">
    <location>
        <begin position="480"/>
        <end position="525"/>
    </location>
</feature>
<protein>
    <submittedName>
        <fullName evidence="6">Long-chain fatty acid--CoA ligase</fullName>
    </submittedName>
</protein>
<dbReference type="Gene3D" id="3.30.300.30">
    <property type="match status" value="1"/>
</dbReference>
<dbReference type="InterPro" id="IPR045851">
    <property type="entry name" value="AMP-bd_C_sf"/>
</dbReference>
<dbReference type="InterPro" id="IPR025110">
    <property type="entry name" value="AMP-bd_C"/>
</dbReference>
<evidence type="ECO:0000256" key="1">
    <source>
        <dbReference type="ARBA" id="ARBA00006432"/>
    </source>
</evidence>